<dbReference type="InterPro" id="IPR010319">
    <property type="entry name" value="Transglutaminase-like_Cys_pept"/>
</dbReference>
<evidence type="ECO:0000313" key="2">
    <source>
        <dbReference type="Proteomes" id="UP001203423"/>
    </source>
</evidence>
<accession>A0ABT0LJ94</accession>
<sequence>MKISKTITFMLLLLLLGINSYAKVKQLNVPKITQALAAHYGPNAKQRVILWFRLLDQARGLDEKGKLLKVNVFFNKYSYIPDMKLWGHHNYWASPMEFIGVGAGDCEDFSIAKYFTLLQLGVAEDKLRIAMVRAPKLSQNHMVLTYYEQPSSVPFVLDNLDLDVKRASQRPDLIPVYSFNGRQLWLNKKKAQGVLAGSSNQLTLWNDLQDRLGVDKLNIPILNLESL</sequence>
<organism evidence="1 2">
    <name type="scientific">Shewanella surugensis</name>
    <dbReference type="NCBI Taxonomy" id="212020"/>
    <lineage>
        <taxon>Bacteria</taxon>
        <taxon>Pseudomonadati</taxon>
        <taxon>Pseudomonadota</taxon>
        <taxon>Gammaproteobacteria</taxon>
        <taxon>Alteromonadales</taxon>
        <taxon>Shewanellaceae</taxon>
        <taxon>Shewanella</taxon>
    </lineage>
</organism>
<dbReference type="EMBL" id="JAKIKS010000159">
    <property type="protein sequence ID" value="MCL1127435.1"/>
    <property type="molecule type" value="Genomic_DNA"/>
</dbReference>
<gene>
    <name evidence="1" type="ORF">L2764_23910</name>
</gene>
<dbReference type="Proteomes" id="UP001203423">
    <property type="component" value="Unassembled WGS sequence"/>
</dbReference>
<comment type="caution">
    <text evidence="1">The sequence shown here is derived from an EMBL/GenBank/DDBJ whole genome shotgun (WGS) entry which is preliminary data.</text>
</comment>
<dbReference type="RefSeq" id="WP_248942883.1">
    <property type="nucleotide sequence ID" value="NZ_JAKIKS010000159.1"/>
</dbReference>
<dbReference type="Gene3D" id="3.10.620.30">
    <property type="match status" value="1"/>
</dbReference>
<evidence type="ECO:0000313" key="1">
    <source>
        <dbReference type="EMBL" id="MCL1127435.1"/>
    </source>
</evidence>
<protein>
    <submittedName>
        <fullName evidence="1">Transglutaminase-like cysteine peptidase</fullName>
    </submittedName>
</protein>
<dbReference type="Pfam" id="PF06035">
    <property type="entry name" value="Peptidase_C93"/>
    <property type="match status" value="1"/>
</dbReference>
<dbReference type="PANTHER" id="PTHR39327">
    <property type="match status" value="1"/>
</dbReference>
<name>A0ABT0LJ94_9GAMM</name>
<proteinExistence type="predicted"/>
<keyword evidence="2" id="KW-1185">Reference proteome</keyword>
<reference evidence="1 2" key="1">
    <citation type="submission" date="2022-01" db="EMBL/GenBank/DDBJ databases">
        <title>Whole genome-based taxonomy of the Shewanellaceae.</title>
        <authorList>
            <person name="Martin-Rodriguez A.J."/>
        </authorList>
    </citation>
    <scope>NUCLEOTIDE SEQUENCE [LARGE SCALE GENOMIC DNA]</scope>
    <source>
        <strain evidence="1 2">DSM 17177</strain>
    </source>
</reference>
<dbReference type="PANTHER" id="PTHR39327:SF1">
    <property type="entry name" value="BLR5470 PROTEIN"/>
    <property type="match status" value="1"/>
</dbReference>